<feature type="domain" description="NERD" evidence="2">
    <location>
        <begin position="18"/>
        <end position="135"/>
    </location>
</feature>
<dbReference type="PROSITE" id="PS50965">
    <property type="entry name" value="NERD"/>
    <property type="match status" value="1"/>
</dbReference>
<comment type="caution">
    <text evidence="3">The sequence shown here is derived from an EMBL/GenBank/DDBJ whole genome shotgun (WGS) entry which is preliminary data.</text>
</comment>
<reference evidence="3 4" key="1">
    <citation type="journal article" date="2019" name="Int. J. Syst. Evol. Microbiol.">
        <title>The Global Catalogue of Microorganisms (GCM) 10K type strain sequencing project: providing services to taxonomists for standard genome sequencing and annotation.</title>
        <authorList>
            <consortium name="The Broad Institute Genomics Platform"/>
            <consortium name="The Broad Institute Genome Sequencing Center for Infectious Disease"/>
            <person name="Wu L."/>
            <person name="Ma J."/>
        </authorList>
    </citation>
    <scope>NUCLEOTIDE SEQUENCE [LARGE SCALE GENOMIC DNA]</scope>
    <source>
        <strain evidence="3 4">JCM 14368</strain>
    </source>
</reference>
<keyword evidence="4" id="KW-1185">Reference proteome</keyword>
<dbReference type="EMBL" id="BAAADB010000029">
    <property type="protein sequence ID" value="GAA0518882.1"/>
    <property type="molecule type" value="Genomic_DNA"/>
</dbReference>
<sequence length="336" mass="36588">MIAKDLEPQTHTDPLRRAGYEAERQMAHYLKRAFAEELDIIVLNNLRVERNGEIAQVDHLLLHRHGMIVVESKSVTAEISVNERGEWARHWKGQTRGVRSPVLQARLQGDLLHTLLKDHAEQLLGKFMLGKVQKGFGSMHVDVIVAISDSGVIRGGAHVPSEVLKADQVPDRVRELTRYYRKANSVFSLNFKDSGYEATTAELAGIAAFLRGRHVPAPGDAAPALPEAAQVTGPRSSAGPSRPERPSAAPVRTSQERQAQARPRPDVACRACASVNVTVQFGKYGYYLKCGDCGGNTPAKPVCGACGQPGKVSKRGLEFTATCAGGHTWAYWTNPA</sequence>
<dbReference type="InterPro" id="IPR011528">
    <property type="entry name" value="NERD"/>
</dbReference>
<accession>A0ABN1CGV1</accession>
<evidence type="ECO:0000259" key="2">
    <source>
        <dbReference type="PROSITE" id="PS50965"/>
    </source>
</evidence>
<evidence type="ECO:0000313" key="4">
    <source>
        <dbReference type="Proteomes" id="UP001500191"/>
    </source>
</evidence>
<organism evidence="3 4">
    <name type="scientific">Deinococcus depolymerans</name>
    <dbReference type="NCBI Taxonomy" id="392408"/>
    <lineage>
        <taxon>Bacteria</taxon>
        <taxon>Thermotogati</taxon>
        <taxon>Deinococcota</taxon>
        <taxon>Deinococci</taxon>
        <taxon>Deinococcales</taxon>
        <taxon>Deinococcaceae</taxon>
        <taxon>Deinococcus</taxon>
    </lineage>
</organism>
<dbReference type="Proteomes" id="UP001500191">
    <property type="component" value="Unassembled WGS sequence"/>
</dbReference>
<dbReference type="Pfam" id="PF08378">
    <property type="entry name" value="NERD"/>
    <property type="match status" value="1"/>
</dbReference>
<dbReference type="RefSeq" id="WP_343760068.1">
    <property type="nucleotide sequence ID" value="NZ_BAAADB010000029.1"/>
</dbReference>
<proteinExistence type="predicted"/>
<gene>
    <name evidence="3" type="ORF">GCM10008937_28060</name>
</gene>
<feature type="region of interest" description="Disordered" evidence="1">
    <location>
        <begin position="220"/>
        <end position="263"/>
    </location>
</feature>
<evidence type="ECO:0000256" key="1">
    <source>
        <dbReference type="SAM" id="MobiDB-lite"/>
    </source>
</evidence>
<name>A0ABN1CGV1_9DEIO</name>
<evidence type="ECO:0000313" key="3">
    <source>
        <dbReference type="EMBL" id="GAA0518882.1"/>
    </source>
</evidence>
<protein>
    <submittedName>
        <fullName evidence="3">Nuclease-related domain-containing protein</fullName>
    </submittedName>
</protein>